<feature type="non-terminal residue" evidence="7">
    <location>
        <position position="1"/>
    </location>
</feature>
<evidence type="ECO:0000313" key="8">
    <source>
        <dbReference type="Proteomes" id="UP000007800"/>
    </source>
</evidence>
<keyword evidence="4" id="KW-0862">Zinc</keyword>
<evidence type="ECO:0000256" key="5">
    <source>
        <dbReference type="ARBA" id="ARBA00023242"/>
    </source>
</evidence>
<dbReference type="InterPro" id="IPR052035">
    <property type="entry name" value="ZnF_BED_domain_contain"/>
</dbReference>
<evidence type="ECO:0000256" key="3">
    <source>
        <dbReference type="ARBA" id="ARBA00022771"/>
    </source>
</evidence>
<comment type="subcellular location">
    <subcellularLocation>
        <location evidence="1">Nucleus</location>
    </subcellularLocation>
</comment>
<organism evidence="8">
    <name type="scientific">Perkinsus marinus (strain ATCC 50983 / TXsc)</name>
    <dbReference type="NCBI Taxonomy" id="423536"/>
    <lineage>
        <taxon>Eukaryota</taxon>
        <taxon>Sar</taxon>
        <taxon>Alveolata</taxon>
        <taxon>Perkinsozoa</taxon>
        <taxon>Perkinsea</taxon>
        <taxon>Perkinsida</taxon>
        <taxon>Perkinsidae</taxon>
        <taxon>Perkinsus</taxon>
    </lineage>
</organism>
<accession>C5LLJ1</accession>
<gene>
    <name evidence="7" type="ORF">Pmar_PMAR000006</name>
</gene>
<evidence type="ECO:0008006" key="9">
    <source>
        <dbReference type="Google" id="ProtNLM"/>
    </source>
</evidence>
<dbReference type="Proteomes" id="UP000007800">
    <property type="component" value="Unassembled WGS sequence"/>
</dbReference>
<keyword evidence="3" id="KW-0863">Zinc-finger</keyword>
<feature type="non-terminal residue" evidence="7">
    <location>
        <position position="361"/>
    </location>
</feature>
<keyword evidence="2" id="KW-0479">Metal-binding</keyword>
<dbReference type="GeneID" id="9047243"/>
<name>C5LLJ1_PERM5</name>
<evidence type="ECO:0000256" key="4">
    <source>
        <dbReference type="ARBA" id="ARBA00022833"/>
    </source>
</evidence>
<dbReference type="PANTHER" id="PTHR46481:SF10">
    <property type="entry name" value="ZINC FINGER BED DOMAIN-CONTAINING PROTEIN 39"/>
    <property type="match status" value="1"/>
</dbReference>
<dbReference type="RefSeq" id="XP_002769687.1">
    <property type="nucleotide sequence ID" value="XM_002769641.1"/>
</dbReference>
<dbReference type="InParanoid" id="C5LLJ1"/>
<evidence type="ECO:0000256" key="1">
    <source>
        <dbReference type="ARBA" id="ARBA00004123"/>
    </source>
</evidence>
<proteinExistence type="predicted"/>
<dbReference type="OrthoDB" id="1607513at2759"/>
<evidence type="ECO:0000256" key="6">
    <source>
        <dbReference type="SAM" id="MobiDB-lite"/>
    </source>
</evidence>
<keyword evidence="8" id="KW-1185">Reference proteome</keyword>
<keyword evidence="5" id="KW-0539">Nucleus</keyword>
<dbReference type="PANTHER" id="PTHR46481">
    <property type="entry name" value="ZINC FINGER BED DOMAIN-CONTAINING PROTEIN 4"/>
    <property type="match status" value="1"/>
</dbReference>
<dbReference type="SUPFAM" id="SSF53098">
    <property type="entry name" value="Ribonuclease H-like"/>
    <property type="match status" value="1"/>
</dbReference>
<protein>
    <recommendedName>
        <fullName evidence="9">DUF659 domain-containing protein</fullName>
    </recommendedName>
</protein>
<dbReference type="InterPro" id="IPR012337">
    <property type="entry name" value="RNaseH-like_sf"/>
</dbReference>
<dbReference type="GO" id="GO:0008270">
    <property type="term" value="F:zinc ion binding"/>
    <property type="evidence" value="ECO:0007669"/>
    <property type="project" value="UniProtKB-KW"/>
</dbReference>
<sequence>RIQGRHTASNLAGELMNTITETGIGDRVCSVTSDAASVNIKMMKLIEQKPGTIIHVLCVGHKLHLSVTNGLGLWSCKTIDEDDTRSSQQTEDSSSDEDGDPDDILAEAESDSDAEDIDESSDLAWSRGVETTDDRRCRQWGVALLKARANGRLLRQSSVASSLLSECMRAEGIVRQRVCPRDINIRWNSTYRMVQWYVEYRPVFSLFQTRCQALPKSDNLHKHFRKFALTVPDFESLQNLASVLCHFEDATRLFSGSSYCTLSLIRPVVKGLLQKCSGAGGRSQLCRIKDRVHESLNNYFKFCLIETDSGILHHACVAASYLHPAFADTEDEDSAQDSIRKCMAFFGISDSALDADDSSST</sequence>
<dbReference type="GO" id="GO:0005634">
    <property type="term" value="C:nucleus"/>
    <property type="evidence" value="ECO:0007669"/>
    <property type="project" value="UniProtKB-SubCell"/>
</dbReference>
<feature type="region of interest" description="Disordered" evidence="6">
    <location>
        <begin position="82"/>
        <end position="125"/>
    </location>
</feature>
<reference evidence="7 8" key="1">
    <citation type="submission" date="2008-07" db="EMBL/GenBank/DDBJ databases">
        <authorList>
            <person name="El-Sayed N."/>
            <person name="Caler E."/>
            <person name="Inman J."/>
            <person name="Amedeo P."/>
            <person name="Hass B."/>
            <person name="Wortman J."/>
        </authorList>
    </citation>
    <scope>NUCLEOTIDE SEQUENCE [LARGE SCALE GENOMIC DNA]</scope>
    <source>
        <strain evidence="8">ATCC 50983 / TXsc</strain>
    </source>
</reference>
<evidence type="ECO:0000313" key="7">
    <source>
        <dbReference type="EMBL" id="EER02405.1"/>
    </source>
</evidence>
<feature type="compositionally biased region" description="Acidic residues" evidence="6">
    <location>
        <begin position="93"/>
        <end position="121"/>
    </location>
</feature>
<dbReference type="EMBL" id="GG683214">
    <property type="protein sequence ID" value="EER02405.1"/>
    <property type="molecule type" value="Genomic_DNA"/>
</dbReference>
<evidence type="ECO:0000256" key="2">
    <source>
        <dbReference type="ARBA" id="ARBA00022723"/>
    </source>
</evidence>
<dbReference type="AlphaFoldDB" id="C5LLJ1"/>